<dbReference type="InterPro" id="IPR050430">
    <property type="entry name" value="Peptidase_S1"/>
</dbReference>
<dbReference type="GO" id="GO:0006508">
    <property type="term" value="P:proteolysis"/>
    <property type="evidence" value="ECO:0007669"/>
    <property type="project" value="UniProtKB-KW"/>
</dbReference>
<dbReference type="PANTHER" id="PTHR24276">
    <property type="entry name" value="POLYSERASE-RELATED"/>
    <property type="match status" value="1"/>
</dbReference>
<keyword evidence="6" id="KW-0378">Hydrolase</keyword>
<evidence type="ECO:0000313" key="10">
    <source>
        <dbReference type="Proteomes" id="UP000285430"/>
    </source>
</evidence>
<protein>
    <recommendedName>
        <fullName evidence="8">Peptidase S1 domain-containing protein</fullName>
    </recommendedName>
</protein>
<dbReference type="InterPro" id="IPR033116">
    <property type="entry name" value="TRYPSIN_SER"/>
</dbReference>
<evidence type="ECO:0000259" key="8">
    <source>
        <dbReference type="PROSITE" id="PS50240"/>
    </source>
</evidence>
<dbReference type="InterPro" id="IPR018114">
    <property type="entry name" value="TRYPSIN_HIS"/>
</dbReference>
<dbReference type="CDD" id="cd00190">
    <property type="entry name" value="Tryp_SPc"/>
    <property type="match status" value="1"/>
</dbReference>
<evidence type="ECO:0000256" key="4">
    <source>
        <dbReference type="ARBA" id="ARBA00023157"/>
    </source>
</evidence>
<comment type="similarity">
    <text evidence="1">Belongs to the peptidase S1 family.</text>
</comment>
<dbReference type="Proteomes" id="UP000285430">
    <property type="component" value="Unassembled WGS sequence"/>
</dbReference>
<keyword evidence="4" id="KW-1015">Disulfide bond</keyword>
<dbReference type="SMART" id="SM00020">
    <property type="entry name" value="Tryp_SPc"/>
    <property type="match status" value="1"/>
</dbReference>
<feature type="chain" id="PRO_5018527300" description="Peptidase S1 domain-containing protein" evidence="7">
    <location>
        <begin position="20"/>
        <end position="328"/>
    </location>
</feature>
<dbReference type="PRINTS" id="PR00722">
    <property type="entry name" value="CHYMOTRYPSIN"/>
</dbReference>
<organism evidence="9 10">
    <name type="scientific">Aphanomyces astaci</name>
    <name type="common">Crayfish plague agent</name>
    <dbReference type="NCBI Taxonomy" id="112090"/>
    <lineage>
        <taxon>Eukaryota</taxon>
        <taxon>Sar</taxon>
        <taxon>Stramenopiles</taxon>
        <taxon>Oomycota</taxon>
        <taxon>Saprolegniomycetes</taxon>
        <taxon>Saprolegniales</taxon>
        <taxon>Verrucalvaceae</taxon>
        <taxon>Aphanomyces</taxon>
    </lineage>
</organism>
<name>A0A3R7BAW5_APHAT</name>
<dbReference type="PROSITE" id="PS00135">
    <property type="entry name" value="TRYPSIN_SER"/>
    <property type="match status" value="1"/>
</dbReference>
<dbReference type="InterPro" id="IPR009003">
    <property type="entry name" value="Peptidase_S1_PA"/>
</dbReference>
<dbReference type="InterPro" id="IPR001314">
    <property type="entry name" value="Peptidase_S1A"/>
</dbReference>
<keyword evidence="2 7" id="KW-0732">Signal</keyword>
<evidence type="ECO:0000256" key="2">
    <source>
        <dbReference type="ARBA" id="ARBA00022729"/>
    </source>
</evidence>
<reference evidence="9 10" key="1">
    <citation type="submission" date="2018-08" db="EMBL/GenBank/DDBJ databases">
        <title>Aphanomyces genome sequencing and annotation.</title>
        <authorList>
            <person name="Minardi D."/>
            <person name="Oidtmann B."/>
            <person name="Van Der Giezen M."/>
            <person name="Studholme D.J."/>
        </authorList>
    </citation>
    <scope>NUCLEOTIDE SEQUENCE [LARGE SCALE GENOMIC DNA]</scope>
    <source>
        <strain evidence="9 10">Da</strain>
    </source>
</reference>
<evidence type="ECO:0000256" key="5">
    <source>
        <dbReference type="ARBA" id="ARBA00023180"/>
    </source>
</evidence>
<keyword evidence="6" id="KW-0645">Protease</keyword>
<dbReference type="PANTHER" id="PTHR24276:SF98">
    <property type="entry name" value="FI18310P1-RELATED"/>
    <property type="match status" value="1"/>
</dbReference>
<evidence type="ECO:0000256" key="3">
    <source>
        <dbReference type="ARBA" id="ARBA00023026"/>
    </source>
</evidence>
<keyword evidence="6" id="KW-0720">Serine protease</keyword>
<keyword evidence="3" id="KW-0843">Virulence</keyword>
<evidence type="ECO:0000256" key="7">
    <source>
        <dbReference type="SAM" id="SignalP"/>
    </source>
</evidence>
<sequence length="328" mass="34361">MNVLFALSALFAATTTVVAQEEIIGGVEAAVGQHLYVSGFRRNERGATSCGSSLIAPNVILTAAHCIGRGRKFVSIGSHYKSGAKDGERIKVKQFIKHPKYHAKSFTYDFAILILERPSKFPPVQVSFDTVAPGTPAIVRGWGHTSSGGASSELLLEVGVNSISNDKCAKMLPGYTVNDAMLCAGSKLGEDSCQGDSGGPLTVESNGSVKLVGVVSWGAGCAQQNKPGVYSRISIARDFIEPFITTPPAAGRITTKPSFAPVIPSKVPHVAPITPSKGPNVAPTAASPSKCSGCSMCFYPTLNYCFPSAYTKSTCATFANLGAFWCGN</sequence>
<accession>A0A3R7BAW5</accession>
<dbReference type="InterPro" id="IPR043504">
    <property type="entry name" value="Peptidase_S1_PA_chymotrypsin"/>
</dbReference>
<dbReference type="FunFam" id="2.40.10.10:FF:000002">
    <property type="entry name" value="Transmembrane protease serine"/>
    <property type="match status" value="1"/>
</dbReference>
<dbReference type="PROSITE" id="PS00134">
    <property type="entry name" value="TRYPSIN_HIS"/>
    <property type="match status" value="1"/>
</dbReference>
<dbReference type="Gene3D" id="2.40.10.10">
    <property type="entry name" value="Trypsin-like serine proteases"/>
    <property type="match status" value="1"/>
</dbReference>
<dbReference type="VEuPathDB" id="FungiDB:H257_13211"/>
<evidence type="ECO:0000313" key="9">
    <source>
        <dbReference type="EMBL" id="RHZ34143.1"/>
    </source>
</evidence>
<dbReference type="PROSITE" id="PS50240">
    <property type="entry name" value="TRYPSIN_DOM"/>
    <property type="match status" value="1"/>
</dbReference>
<gene>
    <name evidence="9" type="ORF">DYB37_013422</name>
</gene>
<dbReference type="AlphaFoldDB" id="A0A3R7BAW5"/>
<dbReference type="Pfam" id="PF00089">
    <property type="entry name" value="Trypsin"/>
    <property type="match status" value="1"/>
</dbReference>
<evidence type="ECO:0000256" key="6">
    <source>
        <dbReference type="RuleBase" id="RU363034"/>
    </source>
</evidence>
<dbReference type="GO" id="GO:0004252">
    <property type="term" value="F:serine-type endopeptidase activity"/>
    <property type="evidence" value="ECO:0007669"/>
    <property type="project" value="InterPro"/>
</dbReference>
<feature type="domain" description="Peptidase S1" evidence="8">
    <location>
        <begin position="23"/>
        <end position="245"/>
    </location>
</feature>
<evidence type="ECO:0000256" key="1">
    <source>
        <dbReference type="ARBA" id="ARBA00007664"/>
    </source>
</evidence>
<comment type="caution">
    <text evidence="9">The sequence shown here is derived from an EMBL/GenBank/DDBJ whole genome shotgun (WGS) entry which is preliminary data.</text>
</comment>
<dbReference type="EMBL" id="QUTH01000369">
    <property type="protein sequence ID" value="RHZ34143.1"/>
    <property type="molecule type" value="Genomic_DNA"/>
</dbReference>
<dbReference type="InterPro" id="IPR001254">
    <property type="entry name" value="Trypsin_dom"/>
</dbReference>
<dbReference type="SUPFAM" id="SSF50494">
    <property type="entry name" value="Trypsin-like serine proteases"/>
    <property type="match status" value="1"/>
</dbReference>
<feature type="signal peptide" evidence="7">
    <location>
        <begin position="1"/>
        <end position="19"/>
    </location>
</feature>
<proteinExistence type="inferred from homology"/>
<keyword evidence="5" id="KW-0325">Glycoprotein</keyword>